<evidence type="ECO:0000313" key="3">
    <source>
        <dbReference type="EMBL" id="KAF7726582.1"/>
    </source>
</evidence>
<dbReference type="InterPro" id="IPR004274">
    <property type="entry name" value="FCP1_dom"/>
</dbReference>
<keyword evidence="1" id="KW-0496">Mitochondrion</keyword>
<dbReference type="InterPro" id="IPR036412">
    <property type="entry name" value="HAD-like_sf"/>
</dbReference>
<keyword evidence="1" id="KW-0653">Protein transport</keyword>
<dbReference type="GO" id="GO:0005744">
    <property type="term" value="C:TIM23 mitochondrial import inner membrane translocase complex"/>
    <property type="evidence" value="ECO:0007669"/>
    <property type="project" value="UniProtKB-UniRule"/>
</dbReference>
<proteinExistence type="inferred from homology"/>
<dbReference type="Pfam" id="PF03031">
    <property type="entry name" value="NIF"/>
    <property type="match status" value="1"/>
</dbReference>
<comment type="subunit">
    <text evidence="1">Component of the TIM23 complex.</text>
</comment>
<dbReference type="Proteomes" id="UP000605846">
    <property type="component" value="Unassembled WGS sequence"/>
</dbReference>
<dbReference type="OrthoDB" id="1711508at2759"/>
<evidence type="ECO:0000313" key="4">
    <source>
        <dbReference type="Proteomes" id="UP000605846"/>
    </source>
</evidence>
<comment type="function">
    <text evidence="1">Essential component of the TIM23 complex, a complex that mediates the translocation of transit peptide-containing proteins across the mitochondrial inner membrane.</text>
</comment>
<accession>A0A8H7BNB0</accession>
<keyword evidence="4" id="KW-1185">Reference proteome</keyword>
<dbReference type="InterPro" id="IPR050365">
    <property type="entry name" value="TIM50"/>
</dbReference>
<dbReference type="AlphaFoldDB" id="A0A8H7BNB0"/>
<dbReference type="InterPro" id="IPR023214">
    <property type="entry name" value="HAD_sf"/>
</dbReference>
<protein>
    <recommendedName>
        <fullName evidence="1">Mitochondrial import inner membrane translocase subunit TIM50</fullName>
    </recommendedName>
</protein>
<comment type="similarity">
    <text evidence="1">Belongs to the TIM50 family.</text>
</comment>
<sequence length="414" mass="50914">MSDDTHSSPVTPPTTIRTEMQPNENYLALSAETSKTLTEAQKQLLVLDLNGTFVRRYNNQGMFVRPYSTEFFDFIFQNFTVMVWSSAQPRSVDMMCRMFGHHRSKLVRIWDRDKFSLTREQYYRKTQTIKDLSLVWDELSFNETNTIMLDDSPAKSVLQPYSSVHLAEFDYQSPEFQQYGDSELCAVMDYLNKLRYESNVASYIHKCPYIAADPKKTVRNSWLCVQHDFSNPYEQRIYDFKTGRYQTDSLTVDRWDRSERRREYHLAIQHGRNYELDIHDDYRVNSIRSHRWKEDRYHPEQEERRHRRDEMCHHRHRRHTANHEVDDRWHARSDRRVYWDETYNDSWDPSELYYSGNGRYHRSDRDRRRHWEEDRHYYHGRNETRYVFHQHDHRYHHRHPYRHDYSENNSRHRR</sequence>
<dbReference type="EMBL" id="JABAYA010000076">
    <property type="protein sequence ID" value="KAF7726582.1"/>
    <property type="molecule type" value="Genomic_DNA"/>
</dbReference>
<reference evidence="3" key="1">
    <citation type="submission" date="2020-01" db="EMBL/GenBank/DDBJ databases">
        <title>Genome Sequencing of Three Apophysomyces-Like Fungal Strains Confirms a Novel Fungal Genus in the Mucoromycota with divergent Burkholderia-like Endosymbiotic Bacteria.</title>
        <authorList>
            <person name="Stajich J.E."/>
            <person name="Macias A.M."/>
            <person name="Carter-House D."/>
            <person name="Lovett B."/>
            <person name="Kasson L.R."/>
            <person name="Berry K."/>
            <person name="Grigoriev I."/>
            <person name="Chang Y."/>
            <person name="Spatafora J."/>
            <person name="Kasson M.T."/>
        </authorList>
    </citation>
    <scope>NUCLEOTIDE SEQUENCE</scope>
    <source>
        <strain evidence="3">NRRL A-21654</strain>
    </source>
</reference>
<dbReference type="PROSITE" id="PS50969">
    <property type="entry name" value="FCP1"/>
    <property type="match status" value="1"/>
</dbReference>
<keyword evidence="1" id="KW-0813">Transport</keyword>
<evidence type="ECO:0000256" key="1">
    <source>
        <dbReference type="RuleBase" id="RU365079"/>
    </source>
</evidence>
<dbReference type="PANTHER" id="PTHR12210">
    <property type="entry name" value="DULLARD PROTEIN PHOSPHATASE"/>
    <property type="match status" value="1"/>
</dbReference>
<dbReference type="SUPFAM" id="SSF56784">
    <property type="entry name" value="HAD-like"/>
    <property type="match status" value="1"/>
</dbReference>
<keyword evidence="1" id="KW-0809">Transit peptide</keyword>
<keyword evidence="1" id="KW-0811">Translocation</keyword>
<organism evidence="3 4">
    <name type="scientific">Apophysomyces ossiformis</name>
    <dbReference type="NCBI Taxonomy" id="679940"/>
    <lineage>
        <taxon>Eukaryota</taxon>
        <taxon>Fungi</taxon>
        <taxon>Fungi incertae sedis</taxon>
        <taxon>Mucoromycota</taxon>
        <taxon>Mucoromycotina</taxon>
        <taxon>Mucoromycetes</taxon>
        <taxon>Mucorales</taxon>
        <taxon>Mucorineae</taxon>
        <taxon>Mucoraceae</taxon>
        <taxon>Apophysomyces</taxon>
    </lineage>
</organism>
<comment type="subcellular location">
    <subcellularLocation>
        <location evidence="1">Mitochondrion inner membrane</location>
        <topology evidence="1">Single-pass membrane protein</topology>
    </subcellularLocation>
</comment>
<comment type="caution">
    <text evidence="3">The sequence shown here is derived from an EMBL/GenBank/DDBJ whole genome shotgun (WGS) entry which is preliminary data.</text>
</comment>
<feature type="domain" description="FCP1 homology" evidence="2">
    <location>
        <begin position="38"/>
        <end position="194"/>
    </location>
</feature>
<dbReference type="SMART" id="SM00577">
    <property type="entry name" value="CPDc"/>
    <property type="match status" value="1"/>
</dbReference>
<dbReference type="GO" id="GO:0015031">
    <property type="term" value="P:protein transport"/>
    <property type="evidence" value="ECO:0007669"/>
    <property type="project" value="UniProtKB-KW"/>
</dbReference>
<dbReference type="Gene3D" id="3.40.50.1000">
    <property type="entry name" value="HAD superfamily/HAD-like"/>
    <property type="match status" value="1"/>
</dbReference>
<gene>
    <name evidence="3" type="ORF">EC973_008627</name>
</gene>
<evidence type="ECO:0000259" key="2">
    <source>
        <dbReference type="PROSITE" id="PS50969"/>
    </source>
</evidence>
<name>A0A8H7BNB0_9FUNG</name>